<dbReference type="Proteomes" id="UP000070700">
    <property type="component" value="Unassembled WGS sequence"/>
</dbReference>
<dbReference type="KEGG" id="psco:LY89DRAFT_585378"/>
<dbReference type="InParanoid" id="A0A194X990"/>
<dbReference type="AlphaFoldDB" id="A0A194X990"/>
<dbReference type="GeneID" id="28819043"/>
<accession>A0A194X990</accession>
<sequence length="409" mass="46206">MSLPGRFRFAIIGSGPVGKLLIASVKQHPRIEYVQYEAETLSLRPSFGYGIGPQTFATVRILNPPIWKKILEQSFTSPYWMHFLHATDDNVKLPAVAVTEELGVYGRIGRQELMEMLDDFAPRDHEVKYGMRMKDVNRGENDRVKLSFEDGTEDVVDAVWTCDGMNSMGRKLIQGDAYESAEYSGIICFRAKVETGKVEAAVGEVLASKTHMFIGGSGYFVLIFPIFEAKYVNIVGFTRENEFKKRERAWKTQLSDMLAYFPGANRTLLKLLELIYKEQDCQCLDLMVMKKLGLFYNKELRMTSFGDAANGMPPHMGGSMSTGFIGVTTFLYQELNPRIESLSPQASNAEIAEIVMEASLEYEEKHRPLAQKLCDYSIEQGDIFTGGVIDIDEITRRPKSLWEAATLQR</sequence>
<name>A0A194X990_MOLSC</name>
<evidence type="ECO:0000313" key="1">
    <source>
        <dbReference type="EMBL" id="KUJ16736.1"/>
    </source>
</evidence>
<dbReference type="InterPro" id="IPR036188">
    <property type="entry name" value="FAD/NAD-bd_sf"/>
</dbReference>
<dbReference type="PANTHER" id="PTHR46720:SF1">
    <property type="entry name" value="HYDROXYLASE, PUTATIVE (AFU_ORTHOLOGUE AFUA_8G06050)-RELATED"/>
    <property type="match status" value="1"/>
</dbReference>
<dbReference type="GO" id="GO:0044550">
    <property type="term" value="P:secondary metabolite biosynthetic process"/>
    <property type="evidence" value="ECO:0007669"/>
    <property type="project" value="TreeGrafter"/>
</dbReference>
<dbReference type="PANTHER" id="PTHR46720">
    <property type="entry name" value="HYDROXYLASE, PUTATIVE (AFU_ORTHOLOGUE AFUA_3G01460)-RELATED"/>
    <property type="match status" value="1"/>
</dbReference>
<dbReference type="RefSeq" id="XP_018071091.1">
    <property type="nucleotide sequence ID" value="XM_018209317.1"/>
</dbReference>
<reference evidence="1 2" key="1">
    <citation type="submission" date="2015-10" db="EMBL/GenBank/DDBJ databases">
        <title>Full genome of DAOMC 229536 Phialocephala scopiformis, a fungal endophyte of spruce producing the potent anti-insectan compound rugulosin.</title>
        <authorList>
            <consortium name="DOE Joint Genome Institute"/>
            <person name="Walker A.K."/>
            <person name="Frasz S.L."/>
            <person name="Seifert K.A."/>
            <person name="Miller J.D."/>
            <person name="Mondo S.J."/>
            <person name="Labutti K."/>
            <person name="Lipzen A."/>
            <person name="Dockter R."/>
            <person name="Kennedy M."/>
            <person name="Grigoriev I.V."/>
            <person name="Spatafora J.W."/>
        </authorList>
    </citation>
    <scope>NUCLEOTIDE SEQUENCE [LARGE SCALE GENOMIC DNA]</scope>
    <source>
        <strain evidence="1 2">CBS 120377</strain>
    </source>
</reference>
<dbReference type="InterPro" id="IPR051104">
    <property type="entry name" value="FAD_monoxygenase"/>
</dbReference>
<dbReference type="EMBL" id="KQ947415">
    <property type="protein sequence ID" value="KUJ16736.1"/>
    <property type="molecule type" value="Genomic_DNA"/>
</dbReference>
<keyword evidence="2" id="KW-1185">Reference proteome</keyword>
<organism evidence="1 2">
    <name type="scientific">Mollisia scopiformis</name>
    <name type="common">Conifer needle endophyte fungus</name>
    <name type="synonym">Phialocephala scopiformis</name>
    <dbReference type="NCBI Taxonomy" id="149040"/>
    <lineage>
        <taxon>Eukaryota</taxon>
        <taxon>Fungi</taxon>
        <taxon>Dikarya</taxon>
        <taxon>Ascomycota</taxon>
        <taxon>Pezizomycotina</taxon>
        <taxon>Leotiomycetes</taxon>
        <taxon>Helotiales</taxon>
        <taxon>Mollisiaceae</taxon>
        <taxon>Mollisia</taxon>
    </lineage>
</organism>
<dbReference type="SUPFAM" id="SSF51905">
    <property type="entry name" value="FAD/NAD(P)-binding domain"/>
    <property type="match status" value="1"/>
</dbReference>
<protein>
    <submittedName>
        <fullName evidence="1">Uncharacterized protein</fullName>
    </submittedName>
</protein>
<dbReference type="Gene3D" id="3.50.50.60">
    <property type="entry name" value="FAD/NAD(P)-binding domain"/>
    <property type="match status" value="1"/>
</dbReference>
<gene>
    <name evidence="1" type="ORF">LY89DRAFT_585378</name>
</gene>
<dbReference type="OrthoDB" id="4215871at2759"/>
<proteinExistence type="predicted"/>
<evidence type="ECO:0000313" key="2">
    <source>
        <dbReference type="Proteomes" id="UP000070700"/>
    </source>
</evidence>